<keyword evidence="1" id="KW-0521">NADP</keyword>
<gene>
    <name evidence="4" type="ORF">GRF29_8g1676631</name>
</gene>
<dbReference type="AlphaFoldDB" id="A0AAN6RMH0"/>
<evidence type="ECO:0000313" key="5">
    <source>
        <dbReference type="Proteomes" id="UP001280581"/>
    </source>
</evidence>
<proteinExistence type="predicted"/>
<dbReference type="InterPro" id="IPR045312">
    <property type="entry name" value="PCBER-like"/>
</dbReference>
<dbReference type="InterPro" id="IPR051609">
    <property type="entry name" value="NmrA/Isoflavone_reductase-like"/>
</dbReference>
<dbReference type="GO" id="GO:0016491">
    <property type="term" value="F:oxidoreductase activity"/>
    <property type="evidence" value="ECO:0007669"/>
    <property type="project" value="UniProtKB-KW"/>
</dbReference>
<dbReference type="InterPro" id="IPR036291">
    <property type="entry name" value="NAD(P)-bd_dom_sf"/>
</dbReference>
<evidence type="ECO:0000313" key="4">
    <source>
        <dbReference type="EMBL" id="KAK3215964.1"/>
    </source>
</evidence>
<sequence>MSLERIVLIGGTGNLGSLVLKHLLSSPSQFSISLLSRRSSTSPKAPSGGSVVEVDNDYPHAQLVEAFHGADAVISAISMAGMHHQQKFIDACVEAKVKRYIPTEFGLDDLPQWLLDLRPMFKTKHDIRDHLASKESTGLTWTSICCNAFFEMGIANGFFQFDWKEKKAALIGDGSAKWPVTTLDTVAIAVVKVLEKSEATANKVILIQDFMTSQAEILEEIEKQTGKWNVERYDFEPWLEEAKEKVKQGQNESLPKLTFAVAQEAGDWREKENSANELLGLPLKTFDKEIGPAITSIREGH</sequence>
<dbReference type="SUPFAM" id="SSF51735">
    <property type="entry name" value="NAD(P)-binding Rossmann-fold domains"/>
    <property type="match status" value="1"/>
</dbReference>
<evidence type="ECO:0000259" key="3">
    <source>
        <dbReference type="Pfam" id="PF05368"/>
    </source>
</evidence>
<keyword evidence="5" id="KW-1185">Reference proteome</keyword>
<dbReference type="PANTHER" id="PTHR47706:SF9">
    <property type="entry name" value="NMRA-LIKE DOMAIN-CONTAINING PROTEIN-RELATED"/>
    <property type="match status" value="1"/>
</dbReference>
<accession>A0AAN6RMH0</accession>
<comment type="caution">
    <text evidence="4">The sequence shown here is derived from an EMBL/GenBank/DDBJ whole genome shotgun (WGS) entry which is preliminary data.</text>
</comment>
<organism evidence="4 5">
    <name type="scientific">Pseudopithomyces chartarum</name>
    <dbReference type="NCBI Taxonomy" id="1892770"/>
    <lineage>
        <taxon>Eukaryota</taxon>
        <taxon>Fungi</taxon>
        <taxon>Dikarya</taxon>
        <taxon>Ascomycota</taxon>
        <taxon>Pezizomycotina</taxon>
        <taxon>Dothideomycetes</taxon>
        <taxon>Pleosporomycetidae</taxon>
        <taxon>Pleosporales</taxon>
        <taxon>Massarineae</taxon>
        <taxon>Didymosphaeriaceae</taxon>
        <taxon>Pseudopithomyces</taxon>
    </lineage>
</organism>
<dbReference type="PANTHER" id="PTHR47706">
    <property type="entry name" value="NMRA-LIKE FAMILY PROTEIN"/>
    <property type="match status" value="1"/>
</dbReference>
<dbReference type="Gene3D" id="3.40.50.720">
    <property type="entry name" value="NAD(P)-binding Rossmann-like Domain"/>
    <property type="match status" value="1"/>
</dbReference>
<dbReference type="Gene3D" id="3.90.25.10">
    <property type="entry name" value="UDP-galactose 4-epimerase, domain 1"/>
    <property type="match status" value="1"/>
</dbReference>
<reference evidence="4 5" key="1">
    <citation type="submission" date="2021-02" db="EMBL/GenBank/DDBJ databases">
        <title>Genome assembly of Pseudopithomyces chartarum.</title>
        <authorList>
            <person name="Jauregui R."/>
            <person name="Singh J."/>
            <person name="Voisey C."/>
        </authorList>
    </citation>
    <scope>NUCLEOTIDE SEQUENCE [LARGE SCALE GENOMIC DNA]</scope>
    <source>
        <strain evidence="4 5">AGR01</strain>
    </source>
</reference>
<name>A0AAN6RMH0_9PLEO</name>
<dbReference type="InterPro" id="IPR008030">
    <property type="entry name" value="NmrA-like"/>
</dbReference>
<evidence type="ECO:0000256" key="2">
    <source>
        <dbReference type="ARBA" id="ARBA00023002"/>
    </source>
</evidence>
<feature type="domain" description="NmrA-like" evidence="3">
    <location>
        <begin position="4"/>
        <end position="254"/>
    </location>
</feature>
<dbReference type="Pfam" id="PF05368">
    <property type="entry name" value="NmrA"/>
    <property type="match status" value="1"/>
</dbReference>
<evidence type="ECO:0000256" key="1">
    <source>
        <dbReference type="ARBA" id="ARBA00022857"/>
    </source>
</evidence>
<dbReference type="CDD" id="cd05259">
    <property type="entry name" value="PCBER_SDR_a"/>
    <property type="match status" value="1"/>
</dbReference>
<keyword evidence="2" id="KW-0560">Oxidoreductase</keyword>
<dbReference type="Proteomes" id="UP001280581">
    <property type="component" value="Unassembled WGS sequence"/>
</dbReference>
<protein>
    <recommendedName>
        <fullName evidence="3">NmrA-like domain-containing protein</fullName>
    </recommendedName>
</protein>
<dbReference type="EMBL" id="WVTA01000002">
    <property type="protein sequence ID" value="KAK3215964.1"/>
    <property type="molecule type" value="Genomic_DNA"/>
</dbReference>